<keyword evidence="1 3" id="KW-0996">Nickel insertion</keyword>
<dbReference type="Proteomes" id="UP001168540">
    <property type="component" value="Unassembled WGS sequence"/>
</dbReference>
<evidence type="ECO:0000313" key="4">
    <source>
        <dbReference type="EMBL" id="MDN0074355.1"/>
    </source>
</evidence>
<comment type="function">
    <text evidence="3">Required for maturation of urease via the functional incorporation of the urease nickel metallocenter.</text>
</comment>
<proteinExistence type="inferred from homology"/>
<dbReference type="PIRSF" id="PIRSF009467">
    <property type="entry name" value="Ureas_acces_UreF"/>
    <property type="match status" value="1"/>
</dbReference>
<dbReference type="InterPro" id="IPR002639">
    <property type="entry name" value="UreF"/>
</dbReference>
<evidence type="ECO:0000256" key="2">
    <source>
        <dbReference type="ARBA" id="ARBA00023186"/>
    </source>
</evidence>
<comment type="caution">
    <text evidence="4">The sequence shown here is derived from an EMBL/GenBank/DDBJ whole genome shotgun (WGS) entry which is preliminary data.</text>
</comment>
<accession>A0ABT7XKQ0</accession>
<evidence type="ECO:0000313" key="5">
    <source>
        <dbReference type="Proteomes" id="UP001168540"/>
    </source>
</evidence>
<dbReference type="Pfam" id="PF01730">
    <property type="entry name" value="UreF"/>
    <property type="match status" value="1"/>
</dbReference>
<keyword evidence="2 3" id="KW-0143">Chaperone</keyword>
<comment type="similarity">
    <text evidence="3">Belongs to the UreF family.</text>
</comment>
<dbReference type="Gene3D" id="1.10.4190.10">
    <property type="entry name" value="Urease accessory protein UreF"/>
    <property type="match status" value="1"/>
</dbReference>
<protein>
    <recommendedName>
        <fullName evidence="3">Urease accessory protein UreF</fullName>
    </recommendedName>
</protein>
<gene>
    <name evidence="3" type="primary">ureF</name>
    <name evidence="4" type="ORF">QU481_05540</name>
</gene>
<comment type="subcellular location">
    <subcellularLocation>
        <location evidence="3">Cytoplasm</location>
    </subcellularLocation>
</comment>
<dbReference type="RefSeq" id="WP_289828920.1">
    <property type="nucleotide sequence ID" value="NZ_JAUEDK010000007.1"/>
</dbReference>
<dbReference type="EMBL" id="JAUEDK010000007">
    <property type="protein sequence ID" value="MDN0074355.1"/>
    <property type="molecule type" value="Genomic_DNA"/>
</dbReference>
<keyword evidence="5" id="KW-1185">Reference proteome</keyword>
<dbReference type="HAMAP" id="MF_01385">
    <property type="entry name" value="UreF"/>
    <property type="match status" value="1"/>
</dbReference>
<reference evidence="4" key="1">
    <citation type="submission" date="2023-06" db="EMBL/GenBank/DDBJ databases">
        <authorList>
            <person name="Zhang S."/>
        </authorList>
    </citation>
    <scope>NUCLEOTIDE SEQUENCE</scope>
    <source>
        <strain evidence="4">SG2303</strain>
    </source>
</reference>
<comment type="subunit">
    <text evidence="3">UreD, UreF and UreG form a complex that acts as a GTP-hydrolysis-dependent molecular chaperone, activating the urease apoprotein by helping to assemble the nickel containing metallocenter of UreC. The UreE protein probably delivers the nickel.</text>
</comment>
<name>A0ABT7XKQ0_9NEIS</name>
<keyword evidence="3" id="KW-0963">Cytoplasm</keyword>
<evidence type="ECO:0000256" key="1">
    <source>
        <dbReference type="ARBA" id="ARBA00022988"/>
    </source>
</evidence>
<dbReference type="InterPro" id="IPR038277">
    <property type="entry name" value="UreF_sf"/>
</dbReference>
<sequence length="223" mass="24042">MNTLALLQLFRLTSPALPIGAYSYSQGLESAIEHGWVHDTVSAEVWLVEQLDGPLTRFELPLLGQALAAAADDDAAGLASANALWLASREAAELYAETVQTGYSLKTLLLELPELDVAQRRTLTELEPLGLPVAWAVASRALGLDADAALSGYVWAWLENQVMVLMKALPMGQLAGQKLFSALLPRLAAVLTSLPASPESGFAPGLAWLSMRHETQYSRLFRS</sequence>
<evidence type="ECO:0000256" key="3">
    <source>
        <dbReference type="HAMAP-Rule" id="MF_01385"/>
    </source>
</evidence>
<dbReference type="PANTHER" id="PTHR33620:SF1">
    <property type="entry name" value="UREASE ACCESSORY PROTEIN F"/>
    <property type="match status" value="1"/>
</dbReference>
<dbReference type="PANTHER" id="PTHR33620">
    <property type="entry name" value="UREASE ACCESSORY PROTEIN F"/>
    <property type="match status" value="1"/>
</dbReference>
<organism evidence="4 5">
    <name type="scientific">Crenobacter oryzisoli</name>
    <dbReference type="NCBI Taxonomy" id="3056844"/>
    <lineage>
        <taxon>Bacteria</taxon>
        <taxon>Pseudomonadati</taxon>
        <taxon>Pseudomonadota</taxon>
        <taxon>Betaproteobacteria</taxon>
        <taxon>Neisseriales</taxon>
        <taxon>Neisseriaceae</taxon>
        <taxon>Crenobacter</taxon>
    </lineage>
</organism>